<feature type="non-terminal residue" evidence="1">
    <location>
        <position position="175"/>
    </location>
</feature>
<proteinExistence type="predicted"/>
<sequence length="175" mass="19248">FAQVVSPKDPDMVYFQQFKRTFGEDGNILVVGMQDSSVYHLKQFQQYDQLAENLVKVQGVSGVLGHGHQAALRRPALRALDHDEQGIGRNEVFCRADGAGNGHHFVRLFPHVVGGSGAAAGRHYRDDMVRGEHRAAGLQNKPTHGPDTIYPGGYQRAQLYVPALALPLRLPQIGQ</sequence>
<accession>A0A699U0L7</accession>
<comment type="caution">
    <text evidence="1">The sequence shown here is derived from an EMBL/GenBank/DDBJ whole genome shotgun (WGS) entry which is preliminary data.</text>
</comment>
<reference evidence="1" key="1">
    <citation type="journal article" date="2019" name="Sci. Rep.">
        <title>Draft genome of Tanacetum cinerariifolium, the natural source of mosquito coil.</title>
        <authorList>
            <person name="Yamashiro T."/>
            <person name="Shiraishi A."/>
            <person name="Satake H."/>
            <person name="Nakayama K."/>
        </authorList>
    </citation>
    <scope>NUCLEOTIDE SEQUENCE</scope>
</reference>
<organism evidence="1">
    <name type="scientific">Tanacetum cinerariifolium</name>
    <name type="common">Dalmatian daisy</name>
    <name type="synonym">Chrysanthemum cinerariifolium</name>
    <dbReference type="NCBI Taxonomy" id="118510"/>
    <lineage>
        <taxon>Eukaryota</taxon>
        <taxon>Viridiplantae</taxon>
        <taxon>Streptophyta</taxon>
        <taxon>Embryophyta</taxon>
        <taxon>Tracheophyta</taxon>
        <taxon>Spermatophyta</taxon>
        <taxon>Magnoliopsida</taxon>
        <taxon>eudicotyledons</taxon>
        <taxon>Gunneridae</taxon>
        <taxon>Pentapetalae</taxon>
        <taxon>asterids</taxon>
        <taxon>campanulids</taxon>
        <taxon>Asterales</taxon>
        <taxon>Asteraceae</taxon>
        <taxon>Asteroideae</taxon>
        <taxon>Anthemideae</taxon>
        <taxon>Anthemidinae</taxon>
        <taxon>Tanacetum</taxon>
    </lineage>
</organism>
<gene>
    <name evidence="1" type="ORF">Tci_887786</name>
</gene>
<name>A0A699U0L7_TANCI</name>
<feature type="non-terminal residue" evidence="1">
    <location>
        <position position="1"/>
    </location>
</feature>
<protein>
    <submittedName>
        <fullName evidence="1">Uncharacterized protein</fullName>
    </submittedName>
</protein>
<dbReference type="EMBL" id="BKCJ011289048">
    <property type="protein sequence ID" value="GFD15817.1"/>
    <property type="molecule type" value="Genomic_DNA"/>
</dbReference>
<evidence type="ECO:0000313" key="1">
    <source>
        <dbReference type="EMBL" id="GFD15817.1"/>
    </source>
</evidence>
<dbReference type="AlphaFoldDB" id="A0A699U0L7"/>